<organism evidence="1 2">
    <name type="scientific">Roseateles depolymerans</name>
    <dbReference type="NCBI Taxonomy" id="76731"/>
    <lineage>
        <taxon>Bacteria</taxon>
        <taxon>Pseudomonadati</taxon>
        <taxon>Pseudomonadota</taxon>
        <taxon>Betaproteobacteria</taxon>
        <taxon>Burkholderiales</taxon>
        <taxon>Sphaerotilaceae</taxon>
        <taxon>Roseateles</taxon>
    </lineage>
</organism>
<dbReference type="EMBL" id="CP013729">
    <property type="protein sequence ID" value="ALV06528.1"/>
    <property type="molecule type" value="Genomic_DNA"/>
</dbReference>
<evidence type="ECO:0000313" key="1">
    <source>
        <dbReference type="EMBL" id="ALV06528.1"/>
    </source>
</evidence>
<gene>
    <name evidence="1" type="ORF">RD2015_2052</name>
</gene>
<dbReference type="RefSeq" id="WP_058934791.1">
    <property type="nucleotide sequence ID" value="NZ_CP013729.1"/>
</dbReference>
<keyword evidence="2" id="KW-1185">Reference proteome</keyword>
<evidence type="ECO:0000313" key="2">
    <source>
        <dbReference type="Proteomes" id="UP000060699"/>
    </source>
</evidence>
<dbReference type="KEGG" id="rdp:RD2015_2052"/>
<accession>A0A0U3NDH7</accession>
<reference evidence="1 2" key="1">
    <citation type="submission" date="2015-12" db="EMBL/GenBank/DDBJ databases">
        <title>Complete genome of Roseateles depolymerans KCTC 42856.</title>
        <authorList>
            <person name="Kim K.M."/>
        </authorList>
    </citation>
    <scope>NUCLEOTIDE SEQUENCE [LARGE SCALE GENOMIC DNA]</scope>
    <source>
        <strain evidence="1 2">KCTC 42856</strain>
    </source>
</reference>
<sequence>MSTTPNNEKSDKTVPFTTSDDAAKVAQSGNGIGSTSGVELVNRVAQSAHAAIDKLANQATPAVQHLQKSLEGTGELLHDRADKLRSAGDEWAESARSGVREHPLVAVGTAFALGLLIARLAR</sequence>
<dbReference type="STRING" id="76731.RD2015_2052"/>
<dbReference type="OrthoDB" id="9154343at2"/>
<dbReference type="Proteomes" id="UP000060699">
    <property type="component" value="Chromosome"/>
</dbReference>
<protein>
    <submittedName>
        <fullName evidence="1">Uncharacterized protein</fullName>
    </submittedName>
</protein>
<name>A0A0U3NDH7_9BURK</name>
<proteinExistence type="predicted"/>
<dbReference type="AlphaFoldDB" id="A0A0U3NDH7"/>